<evidence type="ECO:0000313" key="2">
    <source>
        <dbReference type="Proteomes" id="UP000628775"/>
    </source>
</evidence>
<organism evidence="1 2">
    <name type="scientific">Pullulanibacillus camelliae</name>
    <dbReference type="NCBI Taxonomy" id="1707096"/>
    <lineage>
        <taxon>Bacteria</taxon>
        <taxon>Bacillati</taxon>
        <taxon>Bacillota</taxon>
        <taxon>Bacilli</taxon>
        <taxon>Bacillales</taxon>
        <taxon>Sporolactobacillaceae</taxon>
        <taxon>Pullulanibacillus</taxon>
    </lineage>
</organism>
<evidence type="ECO:0000313" key="1">
    <source>
        <dbReference type="EMBL" id="GGE55918.1"/>
    </source>
</evidence>
<keyword evidence="2" id="KW-1185">Reference proteome</keyword>
<reference evidence="1" key="2">
    <citation type="submission" date="2020-09" db="EMBL/GenBank/DDBJ databases">
        <authorList>
            <person name="Sun Q."/>
            <person name="Zhou Y."/>
        </authorList>
    </citation>
    <scope>NUCLEOTIDE SEQUENCE</scope>
    <source>
        <strain evidence="1">CGMCC 1.15371</strain>
    </source>
</reference>
<name>A0A8J2YP22_9BACL</name>
<dbReference type="AlphaFoldDB" id="A0A8J2YP22"/>
<accession>A0A8J2YP22</accession>
<proteinExistence type="predicted"/>
<comment type="caution">
    <text evidence="1">The sequence shown here is derived from an EMBL/GenBank/DDBJ whole genome shotgun (WGS) entry which is preliminary data.</text>
</comment>
<dbReference type="Proteomes" id="UP000628775">
    <property type="component" value="Unassembled WGS sequence"/>
</dbReference>
<gene>
    <name evidence="1" type="ORF">GCM10011391_38630</name>
</gene>
<dbReference type="EMBL" id="BMIR01000032">
    <property type="protein sequence ID" value="GGE55918.1"/>
    <property type="molecule type" value="Genomic_DNA"/>
</dbReference>
<sequence>MPDQVDWSARHEILNTLKACVPESPLTRNALLGAFGKREIGKTPHSMQREKA</sequence>
<protein>
    <submittedName>
        <fullName evidence="1">Uncharacterized protein</fullName>
    </submittedName>
</protein>
<reference evidence="1" key="1">
    <citation type="journal article" date="2014" name="Int. J. Syst. Evol. Microbiol.">
        <title>Complete genome sequence of Corynebacterium casei LMG S-19264T (=DSM 44701T), isolated from a smear-ripened cheese.</title>
        <authorList>
            <consortium name="US DOE Joint Genome Institute (JGI-PGF)"/>
            <person name="Walter F."/>
            <person name="Albersmeier A."/>
            <person name="Kalinowski J."/>
            <person name="Ruckert C."/>
        </authorList>
    </citation>
    <scope>NUCLEOTIDE SEQUENCE</scope>
    <source>
        <strain evidence="1">CGMCC 1.15371</strain>
    </source>
</reference>